<comment type="caution">
    <text evidence="2">The sequence shown here is derived from an EMBL/GenBank/DDBJ whole genome shotgun (WGS) entry which is preliminary data.</text>
</comment>
<feature type="non-terminal residue" evidence="2">
    <location>
        <position position="227"/>
    </location>
</feature>
<name>X0YLU1_9ZZZZ</name>
<gene>
    <name evidence="2" type="ORF">S01H1_78961</name>
</gene>
<feature type="domain" description="RelA/SpoT AH and RIS" evidence="1">
    <location>
        <begin position="47"/>
        <end position="127"/>
    </location>
</feature>
<evidence type="ECO:0000259" key="1">
    <source>
        <dbReference type="Pfam" id="PF19296"/>
    </source>
</evidence>
<dbReference type="GO" id="GO:0005886">
    <property type="term" value="C:plasma membrane"/>
    <property type="evidence" value="ECO:0007669"/>
    <property type="project" value="TreeGrafter"/>
</dbReference>
<protein>
    <recommendedName>
        <fullName evidence="1">RelA/SpoT AH and RIS domain-containing protein</fullName>
    </recommendedName>
</protein>
<dbReference type="PANTHER" id="PTHR21262">
    <property type="entry name" value="GUANOSINE-3',5'-BIS DIPHOSPHATE 3'-PYROPHOSPHOHYDROLASE"/>
    <property type="match status" value="1"/>
</dbReference>
<reference evidence="2" key="1">
    <citation type="journal article" date="2014" name="Front. Microbiol.">
        <title>High frequency of phylogenetically diverse reductive dehalogenase-homologous genes in deep subseafloor sedimentary metagenomes.</title>
        <authorList>
            <person name="Kawai M."/>
            <person name="Futagami T."/>
            <person name="Toyoda A."/>
            <person name="Takaki Y."/>
            <person name="Nishi S."/>
            <person name="Hori S."/>
            <person name="Arai W."/>
            <person name="Tsubouchi T."/>
            <person name="Morono Y."/>
            <person name="Uchiyama I."/>
            <person name="Ito T."/>
            <person name="Fujiyama A."/>
            <person name="Inagaki F."/>
            <person name="Takami H."/>
        </authorList>
    </citation>
    <scope>NUCLEOTIDE SEQUENCE</scope>
    <source>
        <strain evidence="2">Expedition CK06-06</strain>
    </source>
</reference>
<dbReference type="PANTHER" id="PTHR21262:SF31">
    <property type="entry name" value="GTP PYROPHOSPHOKINASE"/>
    <property type="match status" value="1"/>
</dbReference>
<sequence length="227" mass="26005">IGTKVNGRLVPFNYQLKNGDVVEIMSTKRARGPSRDWLSPHLGYIKTSHAREKIRQWFKKQERTENIERGREILEKEVRHLGIKLSERERLAKLFKYDNLDDFLVAIGYGGITTRQIALKLTAQQEQPSEVTEVVLPKRPVSAIKVLGVGDMLTQLAQCCHPVPGDRIIGYVTRSRGVTIHRQDCHNVIGEDEKERLIPVEWAQTDSLYPVSIQVEAWDRVGLMRDI</sequence>
<proteinExistence type="predicted"/>
<evidence type="ECO:0000313" key="2">
    <source>
        <dbReference type="EMBL" id="GAG49453.1"/>
    </source>
</evidence>
<dbReference type="Pfam" id="PF19296">
    <property type="entry name" value="RelA_AH_RIS"/>
    <property type="match status" value="1"/>
</dbReference>
<dbReference type="InterPro" id="IPR012675">
    <property type="entry name" value="Beta-grasp_dom_sf"/>
</dbReference>
<accession>X0YLU1</accession>
<dbReference type="InterPro" id="IPR045600">
    <property type="entry name" value="RelA/SpoT_AH_RIS"/>
</dbReference>
<organism evidence="2">
    <name type="scientific">marine sediment metagenome</name>
    <dbReference type="NCBI Taxonomy" id="412755"/>
    <lineage>
        <taxon>unclassified sequences</taxon>
        <taxon>metagenomes</taxon>
        <taxon>ecological metagenomes</taxon>
    </lineage>
</organism>
<dbReference type="EMBL" id="BARS01053188">
    <property type="protein sequence ID" value="GAG49453.1"/>
    <property type="molecule type" value="Genomic_DNA"/>
</dbReference>
<dbReference type="Gene3D" id="3.10.20.30">
    <property type="match status" value="1"/>
</dbReference>
<dbReference type="AlphaFoldDB" id="X0YLU1"/>
<feature type="non-terminal residue" evidence="2">
    <location>
        <position position="1"/>
    </location>
</feature>